<dbReference type="PANTHER" id="PTHR11614">
    <property type="entry name" value="PHOSPHOLIPASE-RELATED"/>
    <property type="match status" value="1"/>
</dbReference>
<dbReference type="SUPFAM" id="SSF53474">
    <property type="entry name" value="alpha/beta-Hydrolases"/>
    <property type="match status" value="1"/>
</dbReference>
<reference evidence="2 3" key="1">
    <citation type="submission" date="2018-12" db="EMBL/GenBank/DDBJ databases">
        <authorList>
            <person name="Li F."/>
        </authorList>
    </citation>
    <scope>NUCLEOTIDE SEQUENCE [LARGE SCALE GENOMIC DNA]</scope>
    <source>
        <strain evidence="2 3">EGI 6500705</strain>
    </source>
</reference>
<accession>A0A433JUG1</accession>
<sequence length="280" mass="30153">MSEAPETRTLVDAGGVTIWYYVWAAERPRGIVHIAHGAGEHAGRYGDLAADLVGAGFTVVADDHRGHGATGENHLGLGTLGDGTTRGAIRSVLHVGRTIAEENPGVPLVLLGHSWGSLMAQKIAAQDHPYAALVLSGTSLAVPGVINIGDLNKRWRGPTSTGLEWLSRDLAVGAAFAEDPRAFDIAQQPVWTAIQAFAFLGRPPKRMRDLPVLIQGGSDDSLGGTRGMTLLRDAYVRRAKLSDVTLHIYPGARHEIYKETNRDEIVADLLAWLDTRLPRR</sequence>
<dbReference type="OrthoDB" id="9806902at2"/>
<gene>
    <name evidence="2" type="ORF">ELQ94_10400</name>
</gene>
<dbReference type="InterPro" id="IPR029058">
    <property type="entry name" value="AB_hydrolase_fold"/>
</dbReference>
<organism evidence="2 3">
    <name type="scientific">Labedella endophytica</name>
    <dbReference type="NCBI Taxonomy" id="1523160"/>
    <lineage>
        <taxon>Bacteria</taxon>
        <taxon>Bacillati</taxon>
        <taxon>Actinomycetota</taxon>
        <taxon>Actinomycetes</taxon>
        <taxon>Micrococcales</taxon>
        <taxon>Microbacteriaceae</taxon>
        <taxon>Labedella</taxon>
    </lineage>
</organism>
<protein>
    <submittedName>
        <fullName evidence="2">Alpha/beta hydrolase</fullName>
    </submittedName>
</protein>
<dbReference type="RefSeq" id="WP_127049795.1">
    <property type="nucleotide sequence ID" value="NZ_RZGZ01000002.1"/>
</dbReference>
<dbReference type="Proteomes" id="UP000274909">
    <property type="component" value="Unassembled WGS sequence"/>
</dbReference>
<keyword evidence="2" id="KW-0378">Hydrolase</keyword>
<name>A0A433JUG1_9MICO</name>
<dbReference type="GO" id="GO:0016787">
    <property type="term" value="F:hydrolase activity"/>
    <property type="evidence" value="ECO:0007669"/>
    <property type="project" value="UniProtKB-KW"/>
</dbReference>
<keyword evidence="3" id="KW-1185">Reference proteome</keyword>
<evidence type="ECO:0000259" key="1">
    <source>
        <dbReference type="Pfam" id="PF12146"/>
    </source>
</evidence>
<dbReference type="Gene3D" id="3.40.50.1820">
    <property type="entry name" value="alpha/beta hydrolase"/>
    <property type="match status" value="1"/>
</dbReference>
<dbReference type="AlphaFoldDB" id="A0A433JUG1"/>
<evidence type="ECO:0000313" key="3">
    <source>
        <dbReference type="Proteomes" id="UP000274909"/>
    </source>
</evidence>
<evidence type="ECO:0000313" key="2">
    <source>
        <dbReference type="EMBL" id="RUR01850.1"/>
    </source>
</evidence>
<comment type="caution">
    <text evidence="2">The sequence shown here is derived from an EMBL/GenBank/DDBJ whole genome shotgun (WGS) entry which is preliminary data.</text>
</comment>
<dbReference type="Pfam" id="PF12146">
    <property type="entry name" value="Hydrolase_4"/>
    <property type="match status" value="1"/>
</dbReference>
<dbReference type="InterPro" id="IPR051044">
    <property type="entry name" value="MAG_DAG_Lipase"/>
</dbReference>
<proteinExistence type="predicted"/>
<dbReference type="EMBL" id="RZGZ01000002">
    <property type="protein sequence ID" value="RUR01850.1"/>
    <property type="molecule type" value="Genomic_DNA"/>
</dbReference>
<feature type="domain" description="Serine aminopeptidase S33" evidence="1">
    <location>
        <begin position="27"/>
        <end position="260"/>
    </location>
</feature>
<dbReference type="InterPro" id="IPR022742">
    <property type="entry name" value="Hydrolase_4"/>
</dbReference>